<dbReference type="Gene3D" id="1.10.357.10">
    <property type="entry name" value="Tetracycline Repressor, domain 2"/>
    <property type="match status" value="1"/>
</dbReference>
<accession>A0ABS3KG79</accession>
<dbReference type="SUPFAM" id="SSF46689">
    <property type="entry name" value="Homeodomain-like"/>
    <property type="match status" value="1"/>
</dbReference>
<organism evidence="1 2">
    <name type="scientific">Roseomonas marmotae</name>
    <dbReference type="NCBI Taxonomy" id="2768161"/>
    <lineage>
        <taxon>Bacteria</taxon>
        <taxon>Pseudomonadati</taxon>
        <taxon>Pseudomonadota</taxon>
        <taxon>Alphaproteobacteria</taxon>
        <taxon>Acetobacterales</taxon>
        <taxon>Roseomonadaceae</taxon>
        <taxon>Roseomonas</taxon>
    </lineage>
</organism>
<evidence type="ECO:0000313" key="2">
    <source>
        <dbReference type="Proteomes" id="UP001518990"/>
    </source>
</evidence>
<proteinExistence type="predicted"/>
<dbReference type="InterPro" id="IPR009057">
    <property type="entry name" value="Homeodomain-like_sf"/>
</dbReference>
<evidence type="ECO:0000313" key="1">
    <source>
        <dbReference type="EMBL" id="MBO1076481.1"/>
    </source>
</evidence>
<gene>
    <name evidence="1" type="ORF">IAI60_17860</name>
</gene>
<name>A0ABS3KG79_9PROT</name>
<sequence>MSDSTSAILPSLPDSTLFEAFWKLVADQGWQRLTMQALAAEAGITLAELRDRVPHKGALPLLFMKAVDRDVLRDVPATPMGSARDRLFDVLMRRIDALQPHRAGVIRMGREMRTDPLLTLMLMPQLMASMSWMLEAAGIGTSGIGGTLRVKGLCGVWIATLRAWEQDEGADLGHTMAALDRALDRAGQLARTLHLDTSETEPAGPLPEGP</sequence>
<comment type="caution">
    <text evidence="1">The sequence shown here is derived from an EMBL/GenBank/DDBJ whole genome shotgun (WGS) entry which is preliminary data.</text>
</comment>
<dbReference type="Proteomes" id="UP001518990">
    <property type="component" value="Unassembled WGS sequence"/>
</dbReference>
<dbReference type="EMBL" id="JACTNF010000022">
    <property type="protein sequence ID" value="MBO1076481.1"/>
    <property type="molecule type" value="Genomic_DNA"/>
</dbReference>
<keyword evidence="2" id="KW-1185">Reference proteome</keyword>
<protein>
    <submittedName>
        <fullName evidence="1">TetR family transcriptional regulator</fullName>
    </submittedName>
</protein>
<reference evidence="1 2" key="1">
    <citation type="submission" date="2020-09" db="EMBL/GenBank/DDBJ databases">
        <title>Roseomonas.</title>
        <authorList>
            <person name="Zhu W."/>
        </authorList>
    </citation>
    <scope>NUCLEOTIDE SEQUENCE [LARGE SCALE GENOMIC DNA]</scope>
    <source>
        <strain evidence="1 2">1311</strain>
    </source>
</reference>
<dbReference type="RefSeq" id="WP_207449516.1">
    <property type="nucleotide sequence ID" value="NZ_CP061091.1"/>
</dbReference>